<sequence length="103" mass="11204">MNECILSRSRSYHCTFFDMSAEKMEEMFSFVPNLKAVIPPTEAEMARGAEGDPVPEGGPASEGFSGGPLVVSPLRSRDPLEDVPRTPGADLVVDSDPENFEEE</sequence>
<dbReference type="EMBL" id="KZ451980">
    <property type="protein sequence ID" value="PKA55319.1"/>
    <property type="molecule type" value="Genomic_DNA"/>
</dbReference>
<feature type="region of interest" description="Disordered" evidence="1">
    <location>
        <begin position="45"/>
        <end position="103"/>
    </location>
</feature>
<organism evidence="2 3">
    <name type="scientific">Apostasia shenzhenica</name>
    <dbReference type="NCBI Taxonomy" id="1088818"/>
    <lineage>
        <taxon>Eukaryota</taxon>
        <taxon>Viridiplantae</taxon>
        <taxon>Streptophyta</taxon>
        <taxon>Embryophyta</taxon>
        <taxon>Tracheophyta</taxon>
        <taxon>Spermatophyta</taxon>
        <taxon>Magnoliopsida</taxon>
        <taxon>Liliopsida</taxon>
        <taxon>Asparagales</taxon>
        <taxon>Orchidaceae</taxon>
        <taxon>Apostasioideae</taxon>
        <taxon>Apostasia</taxon>
    </lineage>
</organism>
<gene>
    <name evidence="2" type="ORF">AXF42_Ash003956</name>
</gene>
<keyword evidence="3" id="KW-1185">Reference proteome</keyword>
<accession>A0A2I0AID9</accession>
<feature type="compositionally biased region" description="Basic and acidic residues" evidence="1">
    <location>
        <begin position="75"/>
        <end position="84"/>
    </location>
</feature>
<dbReference type="Proteomes" id="UP000236161">
    <property type="component" value="Unassembled WGS sequence"/>
</dbReference>
<feature type="compositionally biased region" description="Acidic residues" evidence="1">
    <location>
        <begin position="93"/>
        <end position="103"/>
    </location>
</feature>
<reference evidence="2 3" key="1">
    <citation type="journal article" date="2017" name="Nature">
        <title>The Apostasia genome and the evolution of orchids.</title>
        <authorList>
            <person name="Zhang G.Q."/>
            <person name="Liu K.W."/>
            <person name="Li Z."/>
            <person name="Lohaus R."/>
            <person name="Hsiao Y.Y."/>
            <person name="Niu S.C."/>
            <person name="Wang J.Y."/>
            <person name="Lin Y.C."/>
            <person name="Xu Q."/>
            <person name="Chen L.J."/>
            <person name="Yoshida K."/>
            <person name="Fujiwara S."/>
            <person name="Wang Z.W."/>
            <person name="Zhang Y.Q."/>
            <person name="Mitsuda N."/>
            <person name="Wang M."/>
            <person name="Liu G.H."/>
            <person name="Pecoraro L."/>
            <person name="Huang H.X."/>
            <person name="Xiao X.J."/>
            <person name="Lin M."/>
            <person name="Wu X.Y."/>
            <person name="Wu W.L."/>
            <person name="Chen Y.Y."/>
            <person name="Chang S.B."/>
            <person name="Sakamoto S."/>
            <person name="Ohme-Takagi M."/>
            <person name="Yagi M."/>
            <person name="Zeng S.J."/>
            <person name="Shen C.Y."/>
            <person name="Yeh C.M."/>
            <person name="Luo Y.B."/>
            <person name="Tsai W.C."/>
            <person name="Van de Peer Y."/>
            <person name="Liu Z.J."/>
        </authorList>
    </citation>
    <scope>NUCLEOTIDE SEQUENCE [LARGE SCALE GENOMIC DNA]</scope>
    <source>
        <strain evidence="3">cv. Shenzhen</strain>
        <tissue evidence="2">Stem</tissue>
    </source>
</reference>
<proteinExistence type="predicted"/>
<evidence type="ECO:0000256" key="1">
    <source>
        <dbReference type="SAM" id="MobiDB-lite"/>
    </source>
</evidence>
<name>A0A2I0AID9_9ASPA</name>
<evidence type="ECO:0000313" key="3">
    <source>
        <dbReference type="Proteomes" id="UP000236161"/>
    </source>
</evidence>
<protein>
    <submittedName>
        <fullName evidence="2">Uncharacterized protein</fullName>
    </submittedName>
</protein>
<dbReference type="AlphaFoldDB" id="A0A2I0AID9"/>
<evidence type="ECO:0000313" key="2">
    <source>
        <dbReference type="EMBL" id="PKA55319.1"/>
    </source>
</evidence>